<gene>
    <name evidence="2" type="ORF">B1H18_24320</name>
</gene>
<organism evidence="2 3">
    <name type="scientific">Streptomyces tsukubensis</name>
    <dbReference type="NCBI Taxonomy" id="83656"/>
    <lineage>
        <taxon>Bacteria</taxon>
        <taxon>Bacillati</taxon>
        <taxon>Actinomycetota</taxon>
        <taxon>Actinomycetes</taxon>
        <taxon>Kitasatosporales</taxon>
        <taxon>Streptomycetaceae</taxon>
        <taxon>Streptomyces</taxon>
    </lineage>
</organism>
<dbReference type="EMBL" id="MVFC01000025">
    <property type="protein sequence ID" value="OON74942.1"/>
    <property type="molecule type" value="Genomic_DNA"/>
</dbReference>
<sequence length="696" mass="75041">MSADAGTDADAGAGGPEADGPVDVRDLYRDNQQRLRQGAQVMGAVGGNLTVINGATLDESVADLVIPPRLREGPYPADDVRARLRGFAEPAAFTRCRKVLDSRILVLRAGSGTGASTAAFALLAERHGVGGIIGLDSPDDLSRWRPTDGRGYLLQGLSPAAADSLGEVVLTGLAELLRQSGAHLVVTVRSETTLPVDTVPWQVVHLPPSPVEVASKRLRTMPATGRLTSEQSAEALGHLASDDFADYLRAHPLPQDGVEVAEGLRDLVVSGESAASVLDDLRAGSITAARKALAEASGRADRLSLMAAISLLSQQDRTVLEKFSAILRPRIEERGGQAPDASGPPERWDTRGPATERYRTARDLLGPSFEERLEAVGAHQLPLRFGSGRRYPVQPVVFSGRHRSDALLRCLWLDYEGMADLLWRALGEVPHHSGIELAAGQAIGKVLAHATGPDTLRQLHPFALSERRWQRRLVAYALGEMVQHPALTSAVREQLRQWSRAGSITLRCTVAETCAGGYGLARPAVALKLLDSVLNGVDAELEDRLRTAVSFALSTLLSEDVNHALVLDRLREWQGAVTGTQHHALAAHFIVWVSSSTFPRPGAPGERRVRLADLLADHPERATDLVVTALNDPATHEAMAQGLSRIESDPAQRRRTDFPGFLSALSRTARTNRGVLRFFLRRHRVRTASSVEGFAS</sequence>
<accession>A0A1V4A4C7</accession>
<dbReference type="OrthoDB" id="4033240at2"/>
<protein>
    <submittedName>
        <fullName evidence="2">Uncharacterized protein</fullName>
    </submittedName>
</protein>
<proteinExistence type="predicted"/>
<feature type="compositionally biased region" description="Low complexity" evidence="1">
    <location>
        <begin position="1"/>
        <end position="11"/>
    </location>
</feature>
<dbReference type="Proteomes" id="UP000190539">
    <property type="component" value="Unassembled WGS sequence"/>
</dbReference>
<reference evidence="2 3" key="1">
    <citation type="submission" date="2017-02" db="EMBL/GenBank/DDBJ databases">
        <title>Draft Genome Sequence of Streptomyces tsukubaensis F601, a Producer of the immunosuppressant tacrolimus FK506.</title>
        <authorList>
            <person name="Zong G."/>
            <person name="Zhong C."/>
            <person name="Fu J."/>
            <person name="Qin R."/>
            <person name="Cao G."/>
        </authorList>
    </citation>
    <scope>NUCLEOTIDE SEQUENCE [LARGE SCALE GENOMIC DNA]</scope>
    <source>
        <strain evidence="2 3">F601</strain>
    </source>
</reference>
<feature type="region of interest" description="Disordered" evidence="1">
    <location>
        <begin position="1"/>
        <end position="24"/>
    </location>
</feature>
<dbReference type="STRING" id="83656.B1H18_24320"/>
<evidence type="ECO:0000313" key="2">
    <source>
        <dbReference type="EMBL" id="OON74942.1"/>
    </source>
</evidence>
<dbReference type="AlphaFoldDB" id="A0A1V4A4C7"/>
<evidence type="ECO:0000313" key="3">
    <source>
        <dbReference type="Proteomes" id="UP000190539"/>
    </source>
</evidence>
<comment type="caution">
    <text evidence="2">The sequence shown here is derived from an EMBL/GenBank/DDBJ whole genome shotgun (WGS) entry which is preliminary data.</text>
</comment>
<keyword evidence="3" id="KW-1185">Reference proteome</keyword>
<name>A0A1V4A4C7_9ACTN</name>
<dbReference type="RefSeq" id="WP_077971142.1">
    <property type="nucleotide sequence ID" value="NZ_CP045178.1"/>
</dbReference>
<feature type="region of interest" description="Disordered" evidence="1">
    <location>
        <begin position="333"/>
        <end position="354"/>
    </location>
</feature>
<evidence type="ECO:0000256" key="1">
    <source>
        <dbReference type="SAM" id="MobiDB-lite"/>
    </source>
</evidence>